<keyword evidence="6" id="KW-1185">Reference proteome</keyword>
<dbReference type="InterPro" id="IPR013216">
    <property type="entry name" value="Methyltransf_11"/>
</dbReference>
<dbReference type="OrthoDB" id="9805171at2"/>
<gene>
    <name evidence="5" type="ordered locus">Sthe_0853</name>
</gene>
<dbReference type="GO" id="GO:0008757">
    <property type="term" value="F:S-adenosylmethionine-dependent methyltransferase activity"/>
    <property type="evidence" value="ECO:0007669"/>
    <property type="project" value="InterPro"/>
</dbReference>
<keyword evidence="3" id="KW-0949">S-adenosyl-L-methionine</keyword>
<evidence type="ECO:0000256" key="1">
    <source>
        <dbReference type="ARBA" id="ARBA00022603"/>
    </source>
</evidence>
<name>D1C223_SPHTD</name>
<dbReference type="EMBL" id="CP001823">
    <property type="protein sequence ID" value="ACZ38290.1"/>
    <property type="molecule type" value="Genomic_DNA"/>
</dbReference>
<proteinExistence type="predicted"/>
<protein>
    <submittedName>
        <fullName evidence="5">Methyltransferase type 11</fullName>
    </submittedName>
</protein>
<sequence length="266" mass="29867">MVVDRSERSCLLCGARFTGRAFLCRSCADAYRHGPIPAEVRRRFYEAIDRVYPTWSNTYEEYNPPVGLLAFLATLPRTVRVLEIGAGGGFALRAMERMGFRRLVGLDLTATSLAEARRRVPGARLIAADAERLPLGDGSVDVVLSSDLLEHLPDVDGHLAEVARVLRPGGHYLIKTPNRRPAEAYYRLRGLYDYHFWHPSMCTPGELERRLARQGFECTFVSPARLTQAQVRKIPVARLRPLAAQVPIGWLPNGLRPHLEVVATRR</sequence>
<dbReference type="KEGG" id="sti:Sthe_0853"/>
<dbReference type="GO" id="GO:0032259">
    <property type="term" value="P:methylation"/>
    <property type="evidence" value="ECO:0007669"/>
    <property type="project" value="UniProtKB-KW"/>
</dbReference>
<dbReference type="InParanoid" id="D1C223"/>
<reference evidence="5 6" key="2">
    <citation type="journal article" date="2010" name="Stand. Genomic Sci.">
        <title>Complete genome sequence of Desulfohalobium retbaense type strain (HR(100)).</title>
        <authorList>
            <person name="Spring S."/>
            <person name="Nolan M."/>
            <person name="Lapidus A."/>
            <person name="Glavina Del Rio T."/>
            <person name="Copeland A."/>
            <person name="Tice H."/>
            <person name="Cheng J.F."/>
            <person name="Lucas S."/>
            <person name="Land M."/>
            <person name="Chen F."/>
            <person name="Bruce D."/>
            <person name="Goodwin L."/>
            <person name="Pitluck S."/>
            <person name="Ivanova N."/>
            <person name="Mavromatis K."/>
            <person name="Mikhailova N."/>
            <person name="Pati A."/>
            <person name="Chen A."/>
            <person name="Palaniappan K."/>
            <person name="Hauser L."/>
            <person name="Chang Y.J."/>
            <person name="Jeffries C.D."/>
            <person name="Munk C."/>
            <person name="Kiss H."/>
            <person name="Chain P."/>
            <person name="Han C."/>
            <person name="Brettin T."/>
            <person name="Detter J.C."/>
            <person name="Schuler E."/>
            <person name="Goker M."/>
            <person name="Rohde M."/>
            <person name="Bristow J."/>
            <person name="Eisen J.A."/>
            <person name="Markowitz V."/>
            <person name="Hugenholtz P."/>
            <person name="Kyrpides N.C."/>
            <person name="Klenk H.P."/>
        </authorList>
    </citation>
    <scope>NUCLEOTIDE SEQUENCE [LARGE SCALE GENOMIC DNA]</scope>
    <source>
        <strain evidence="6">ATCC 49802 / DSM 20745 / S 6022</strain>
    </source>
</reference>
<keyword evidence="1 5" id="KW-0489">Methyltransferase</keyword>
<evidence type="ECO:0000256" key="3">
    <source>
        <dbReference type="ARBA" id="ARBA00022691"/>
    </source>
</evidence>
<accession>D1C223</accession>
<dbReference type="InterPro" id="IPR029063">
    <property type="entry name" value="SAM-dependent_MTases_sf"/>
</dbReference>
<dbReference type="Gene3D" id="3.40.50.150">
    <property type="entry name" value="Vaccinia Virus protein VP39"/>
    <property type="match status" value="1"/>
</dbReference>
<dbReference type="CDD" id="cd02440">
    <property type="entry name" value="AdoMet_MTases"/>
    <property type="match status" value="1"/>
</dbReference>
<dbReference type="AlphaFoldDB" id="D1C223"/>
<dbReference type="Proteomes" id="UP000002027">
    <property type="component" value="Chromosome 1"/>
</dbReference>
<dbReference type="RefSeq" id="WP_012871337.1">
    <property type="nucleotide sequence ID" value="NC_013523.1"/>
</dbReference>
<evidence type="ECO:0000313" key="6">
    <source>
        <dbReference type="Proteomes" id="UP000002027"/>
    </source>
</evidence>
<evidence type="ECO:0000259" key="4">
    <source>
        <dbReference type="Pfam" id="PF08241"/>
    </source>
</evidence>
<dbReference type="PANTHER" id="PTHR43464:SF19">
    <property type="entry name" value="UBIQUINONE BIOSYNTHESIS O-METHYLTRANSFERASE, MITOCHONDRIAL"/>
    <property type="match status" value="1"/>
</dbReference>
<evidence type="ECO:0000313" key="5">
    <source>
        <dbReference type="EMBL" id="ACZ38290.1"/>
    </source>
</evidence>
<dbReference type="SUPFAM" id="SSF53335">
    <property type="entry name" value="S-adenosyl-L-methionine-dependent methyltransferases"/>
    <property type="match status" value="1"/>
</dbReference>
<organism evidence="5 6">
    <name type="scientific">Sphaerobacter thermophilus (strain ATCC 49802 / DSM 20745 / KCCM 41009 / NCIMB 13125 / S 6022)</name>
    <dbReference type="NCBI Taxonomy" id="479434"/>
    <lineage>
        <taxon>Bacteria</taxon>
        <taxon>Pseudomonadati</taxon>
        <taxon>Thermomicrobiota</taxon>
        <taxon>Thermomicrobia</taxon>
        <taxon>Sphaerobacterales</taxon>
        <taxon>Sphaerobacterineae</taxon>
        <taxon>Sphaerobacteraceae</taxon>
        <taxon>Sphaerobacter</taxon>
    </lineage>
</organism>
<evidence type="ECO:0000256" key="2">
    <source>
        <dbReference type="ARBA" id="ARBA00022679"/>
    </source>
</evidence>
<dbReference type="PANTHER" id="PTHR43464">
    <property type="entry name" value="METHYLTRANSFERASE"/>
    <property type="match status" value="1"/>
</dbReference>
<reference evidence="6" key="1">
    <citation type="submission" date="2009-11" db="EMBL/GenBank/DDBJ databases">
        <title>The complete chromosome 1 of Sphaerobacter thermophilus DSM 20745.</title>
        <authorList>
            <person name="Lucas S."/>
            <person name="Copeland A."/>
            <person name="Lapidus A."/>
            <person name="Glavina del Rio T."/>
            <person name="Dalin E."/>
            <person name="Tice H."/>
            <person name="Bruce D."/>
            <person name="Goodwin L."/>
            <person name="Pitluck S."/>
            <person name="Kyrpides N."/>
            <person name="Mavromatis K."/>
            <person name="Ivanova N."/>
            <person name="Mikhailova N."/>
            <person name="LaButti K.M."/>
            <person name="Clum A."/>
            <person name="Sun H.I."/>
            <person name="Brettin T."/>
            <person name="Detter J.C."/>
            <person name="Han C."/>
            <person name="Larimer F."/>
            <person name="Land M."/>
            <person name="Hauser L."/>
            <person name="Markowitz V."/>
            <person name="Cheng J.F."/>
            <person name="Hugenholtz P."/>
            <person name="Woyke T."/>
            <person name="Wu D."/>
            <person name="Steenblock K."/>
            <person name="Schneider S."/>
            <person name="Pukall R."/>
            <person name="Goeker M."/>
            <person name="Klenk H.P."/>
            <person name="Eisen J.A."/>
        </authorList>
    </citation>
    <scope>NUCLEOTIDE SEQUENCE [LARGE SCALE GENOMIC DNA]</scope>
    <source>
        <strain evidence="6">ATCC 49802 / DSM 20745 / S 6022</strain>
    </source>
</reference>
<dbReference type="Pfam" id="PF08241">
    <property type="entry name" value="Methyltransf_11"/>
    <property type="match status" value="1"/>
</dbReference>
<dbReference type="eggNOG" id="COG2226">
    <property type="taxonomic scope" value="Bacteria"/>
</dbReference>
<keyword evidence="2 5" id="KW-0808">Transferase</keyword>
<dbReference type="HOGENOM" id="CLU_1045481_0_0_0"/>
<dbReference type="STRING" id="479434.Sthe_0853"/>
<feature type="domain" description="Methyltransferase type 11" evidence="4">
    <location>
        <begin position="82"/>
        <end position="174"/>
    </location>
</feature>